<keyword evidence="8" id="KW-1185">Reference proteome</keyword>
<evidence type="ECO:0000256" key="2">
    <source>
        <dbReference type="ARBA" id="ARBA00009323"/>
    </source>
</evidence>
<dbReference type="Proteomes" id="UP001589718">
    <property type="component" value="Unassembled WGS sequence"/>
</dbReference>
<comment type="caution">
    <text evidence="7">The sequence shown here is derived from an EMBL/GenBank/DDBJ whole genome shotgun (WGS) entry which is preliminary data.</text>
</comment>
<keyword evidence="4" id="KW-0749">Sporulation</keyword>
<proteinExistence type="inferred from homology"/>
<reference evidence="7 8" key="1">
    <citation type="submission" date="2024-09" db="EMBL/GenBank/DDBJ databases">
        <authorList>
            <person name="Sun Q."/>
            <person name="Mori K."/>
        </authorList>
    </citation>
    <scope>NUCLEOTIDE SEQUENCE [LARGE SCALE GENOMIC DNA]</scope>
    <source>
        <strain evidence="7 8">JCM 4362</strain>
    </source>
</reference>
<protein>
    <submittedName>
        <fullName evidence="7">SsgA family sporulation/cell division regulator</fullName>
    </submittedName>
</protein>
<keyword evidence="6" id="KW-0131">Cell cycle</keyword>
<keyword evidence="3" id="KW-0132">Cell division</keyword>
<evidence type="ECO:0000256" key="3">
    <source>
        <dbReference type="ARBA" id="ARBA00022618"/>
    </source>
</evidence>
<keyword evidence="5" id="KW-0717">Septation</keyword>
<dbReference type="InterPro" id="IPR038658">
    <property type="entry name" value="SsgB_sf"/>
</dbReference>
<comment type="similarity">
    <text evidence="2">Belongs to the SsgA family.</text>
</comment>
<evidence type="ECO:0000313" key="8">
    <source>
        <dbReference type="Proteomes" id="UP001589718"/>
    </source>
</evidence>
<evidence type="ECO:0000256" key="6">
    <source>
        <dbReference type="ARBA" id="ARBA00023306"/>
    </source>
</evidence>
<name>A0ABV5PL11_STRCM</name>
<comment type="subcellular location">
    <subcellularLocation>
        <location evidence="1">Cell septum</location>
    </subcellularLocation>
</comment>
<evidence type="ECO:0000256" key="4">
    <source>
        <dbReference type="ARBA" id="ARBA00022969"/>
    </source>
</evidence>
<gene>
    <name evidence="7" type="ORF">ACFFTU_28450</name>
</gene>
<accession>A0ABV5PL11</accession>
<dbReference type="RefSeq" id="WP_345218606.1">
    <property type="nucleotide sequence ID" value="NZ_BAAAXE010000001.1"/>
</dbReference>
<evidence type="ECO:0000256" key="1">
    <source>
        <dbReference type="ARBA" id="ARBA00004431"/>
    </source>
</evidence>
<organism evidence="7 8">
    <name type="scientific">Streptomyces cremeus</name>
    <dbReference type="NCBI Taxonomy" id="66881"/>
    <lineage>
        <taxon>Bacteria</taxon>
        <taxon>Bacillati</taxon>
        <taxon>Actinomycetota</taxon>
        <taxon>Actinomycetes</taxon>
        <taxon>Kitasatosporales</taxon>
        <taxon>Streptomycetaceae</taxon>
        <taxon>Streptomyces</taxon>
    </lineage>
</organism>
<evidence type="ECO:0000256" key="5">
    <source>
        <dbReference type="ARBA" id="ARBA00023210"/>
    </source>
</evidence>
<dbReference type="Gene3D" id="2.30.31.20">
    <property type="entry name" value="Sporulation-specific cell division protein SsgB"/>
    <property type="match status" value="1"/>
</dbReference>
<dbReference type="Pfam" id="PF04686">
    <property type="entry name" value="SsgA"/>
    <property type="match status" value="1"/>
</dbReference>
<sequence>MSTVIEQAVQARLISSAPQLENVPATLSYHRADPFAVHMTFPPPATLEGVEVVWIFARELLAAGLDEPAGVGDVQLRPYGYGRTVLELHATEGVAMVHIRTAELRRFLQQTQELVPAGSEHLHLDVDQDLAQLLSR</sequence>
<evidence type="ECO:0000313" key="7">
    <source>
        <dbReference type="EMBL" id="MFB9523881.1"/>
    </source>
</evidence>
<dbReference type="InterPro" id="IPR006776">
    <property type="entry name" value="SsgB"/>
</dbReference>
<dbReference type="EMBL" id="JBHMCR010000019">
    <property type="protein sequence ID" value="MFB9523881.1"/>
    <property type="molecule type" value="Genomic_DNA"/>
</dbReference>